<keyword evidence="6" id="KW-0269">Exonuclease</keyword>
<feature type="disulfide bond" description="Essential for enzymatic activity" evidence="4">
    <location>
        <begin position="178"/>
        <end position="211"/>
    </location>
</feature>
<evidence type="ECO:0000256" key="3">
    <source>
        <dbReference type="ARBA" id="ARBA00022801"/>
    </source>
</evidence>
<dbReference type="SMART" id="SM00476">
    <property type="entry name" value="DNaseIc"/>
    <property type="match status" value="1"/>
</dbReference>
<dbReference type="EMBL" id="LKCM01000118">
    <property type="protein sequence ID" value="KPQ43976.1"/>
    <property type="molecule type" value="Genomic_DNA"/>
</dbReference>
<dbReference type="PANTHER" id="PTHR11371:SF31">
    <property type="entry name" value="EXTRACELLULAR NUCLEASE"/>
    <property type="match status" value="1"/>
</dbReference>
<dbReference type="InterPro" id="IPR036691">
    <property type="entry name" value="Endo/exonu/phosph_ase_sf"/>
</dbReference>
<dbReference type="InterPro" id="IPR005135">
    <property type="entry name" value="Endo/exonuclease/phosphatase"/>
</dbReference>
<dbReference type="Pfam" id="PF03372">
    <property type="entry name" value="Exo_endo_phos"/>
    <property type="match status" value="1"/>
</dbReference>
<dbReference type="Gene3D" id="3.60.10.10">
    <property type="entry name" value="Endonuclease/exonuclease/phosphatase"/>
    <property type="match status" value="1"/>
</dbReference>
<keyword evidence="3" id="KW-0378">Hydrolase</keyword>
<accession>A0A0P8E1A4</accession>
<dbReference type="GO" id="GO:0003677">
    <property type="term" value="F:DNA binding"/>
    <property type="evidence" value="ECO:0007669"/>
    <property type="project" value="TreeGrafter"/>
</dbReference>
<name>A0A0P8E1A4_9EURY</name>
<dbReference type="PRINTS" id="PR00130">
    <property type="entry name" value="DNASEI"/>
</dbReference>
<evidence type="ECO:0000256" key="1">
    <source>
        <dbReference type="ARBA" id="ARBA00007359"/>
    </source>
</evidence>
<dbReference type="Proteomes" id="UP000050360">
    <property type="component" value="Unassembled WGS sequence"/>
</dbReference>
<evidence type="ECO:0000313" key="7">
    <source>
        <dbReference type="Proteomes" id="UP000050360"/>
    </source>
</evidence>
<dbReference type="SUPFAM" id="SSF56219">
    <property type="entry name" value="DNase I-like"/>
    <property type="match status" value="1"/>
</dbReference>
<dbReference type="GO" id="GO:0004530">
    <property type="term" value="F:deoxyribonuclease I activity"/>
    <property type="evidence" value="ECO:0007669"/>
    <property type="project" value="TreeGrafter"/>
</dbReference>
<keyword evidence="4" id="KW-1015">Disulfide bond</keyword>
<evidence type="ECO:0000259" key="5">
    <source>
        <dbReference type="Pfam" id="PF03372"/>
    </source>
</evidence>
<keyword evidence="2" id="KW-0540">Nuclease</keyword>
<dbReference type="PANTHER" id="PTHR11371">
    <property type="entry name" value="DEOXYRIBONUCLEASE"/>
    <property type="match status" value="1"/>
</dbReference>
<protein>
    <submittedName>
        <fullName evidence="6">Endonuclease/Exonuclease/phosphatase family protein</fullName>
    </submittedName>
</protein>
<comment type="caution">
    <text evidence="6">The sequence shown here is derived from an EMBL/GenBank/DDBJ whole genome shotgun (WGS) entry which is preliminary data.</text>
</comment>
<dbReference type="InterPro" id="IPR016202">
    <property type="entry name" value="DNase_I"/>
</dbReference>
<evidence type="ECO:0000313" key="6">
    <source>
        <dbReference type="EMBL" id="KPQ43976.1"/>
    </source>
</evidence>
<sequence>MTSTASDGTIKLAAFNLQVFGTAKADKPEVMEVFSKIIRNYDVIALEEIRDSTQTALPKLLDAVNSAGSPRYDYIVSERLGRTNSKEQYAYLYNTQTILPIGSTYTYPDTNDLFEREPYVSNFKARNGNFDFVLITIHTDPDTAAQEINDLPKVIEDAKARYQGESDFIILGDLNSDCNYFDENSQSPLRNGDYQWIIDDSIDTTTKSTTCTYDRIVISTPAKNDFTGDSGVFRFDTAYSLNYETTIAVSDHYPVYGAFWNNRNTD</sequence>
<dbReference type="PIRSF" id="PIRSF000988">
    <property type="entry name" value="DNase_I_euk"/>
    <property type="match status" value="1"/>
</dbReference>
<organism evidence="6 7">
    <name type="scientific">Candidatus Methanoperedens nitratireducens</name>
    <dbReference type="NCBI Taxonomy" id="1392998"/>
    <lineage>
        <taxon>Archaea</taxon>
        <taxon>Methanobacteriati</taxon>
        <taxon>Methanobacteriota</taxon>
        <taxon>Stenosarchaea group</taxon>
        <taxon>Methanomicrobia</taxon>
        <taxon>Methanosarcinales</taxon>
        <taxon>ANME-2 cluster</taxon>
        <taxon>Candidatus Methanoperedentaceae</taxon>
        <taxon>Candidatus Methanoperedens</taxon>
    </lineage>
</organism>
<dbReference type="GO" id="GO:0006308">
    <property type="term" value="P:DNA catabolic process"/>
    <property type="evidence" value="ECO:0007669"/>
    <property type="project" value="InterPro"/>
</dbReference>
<evidence type="ECO:0000256" key="4">
    <source>
        <dbReference type="PIRSR" id="PIRSR000988-3"/>
    </source>
</evidence>
<evidence type="ECO:0000256" key="2">
    <source>
        <dbReference type="ARBA" id="ARBA00022722"/>
    </source>
</evidence>
<keyword evidence="6" id="KW-0255">Endonuclease</keyword>
<dbReference type="AlphaFoldDB" id="A0A0P8E1A4"/>
<reference evidence="6 7" key="1">
    <citation type="submission" date="2015-09" db="EMBL/GenBank/DDBJ databases">
        <title>A metagenomics-based metabolic model of nitrate-dependent anaerobic oxidation of methane by Methanoperedens-like archaea.</title>
        <authorList>
            <person name="Arshad A."/>
            <person name="Speth D.R."/>
            <person name="De Graaf R.M."/>
            <person name="Op Den Camp H.J."/>
            <person name="Jetten M.S."/>
            <person name="Welte C.U."/>
        </authorList>
    </citation>
    <scope>NUCLEOTIDE SEQUENCE [LARGE SCALE GENOMIC DNA]</scope>
</reference>
<gene>
    <name evidence="6" type="ORF">MPEBLZ_01444</name>
</gene>
<comment type="similarity">
    <text evidence="1">Belongs to the DNase I family.</text>
</comment>
<proteinExistence type="inferred from homology"/>
<feature type="domain" description="Endonuclease/exonuclease/phosphatase" evidence="5">
    <location>
        <begin position="14"/>
        <end position="252"/>
    </location>
</feature>
<dbReference type="GO" id="GO:0004527">
    <property type="term" value="F:exonuclease activity"/>
    <property type="evidence" value="ECO:0007669"/>
    <property type="project" value="UniProtKB-KW"/>
</dbReference>